<proteinExistence type="inferred from homology"/>
<evidence type="ECO:0000256" key="1">
    <source>
        <dbReference type="ARBA" id="ARBA00004123"/>
    </source>
</evidence>
<keyword evidence="6" id="KW-0833">Ubl conjugation pathway</keyword>
<evidence type="ECO:0000313" key="11">
    <source>
        <dbReference type="Proteomes" id="UP000076738"/>
    </source>
</evidence>
<keyword evidence="5 6" id="KW-0539">Nucleus</keyword>
<feature type="coiled-coil region" evidence="7">
    <location>
        <begin position="674"/>
        <end position="719"/>
    </location>
</feature>
<keyword evidence="3 6" id="KW-0863">Zinc-finger</keyword>
<evidence type="ECO:0000256" key="2">
    <source>
        <dbReference type="ARBA" id="ARBA00022723"/>
    </source>
</evidence>
<keyword evidence="6" id="KW-0156">Chromatin regulator</keyword>
<dbReference type="GO" id="GO:0016567">
    <property type="term" value="P:protein ubiquitination"/>
    <property type="evidence" value="ECO:0007669"/>
    <property type="project" value="UniProtKB-UniRule"/>
</dbReference>
<evidence type="ECO:0000256" key="8">
    <source>
        <dbReference type="SAM" id="MobiDB-lite"/>
    </source>
</evidence>
<evidence type="ECO:0000256" key="7">
    <source>
        <dbReference type="SAM" id="Coils"/>
    </source>
</evidence>
<keyword evidence="11" id="KW-1185">Reference proteome</keyword>
<reference evidence="10 11" key="1">
    <citation type="journal article" date="2016" name="Mol. Biol. Evol.">
        <title>Comparative Genomics of Early-Diverging Mushroom-Forming Fungi Provides Insights into the Origins of Lignocellulose Decay Capabilities.</title>
        <authorList>
            <person name="Nagy L.G."/>
            <person name="Riley R."/>
            <person name="Tritt A."/>
            <person name="Adam C."/>
            <person name="Daum C."/>
            <person name="Floudas D."/>
            <person name="Sun H."/>
            <person name="Yadav J.S."/>
            <person name="Pangilinan J."/>
            <person name="Larsson K.H."/>
            <person name="Matsuura K."/>
            <person name="Barry K."/>
            <person name="Labutti K."/>
            <person name="Kuo R."/>
            <person name="Ohm R.A."/>
            <person name="Bhattacharya S.S."/>
            <person name="Shirouzu T."/>
            <person name="Yoshinaga Y."/>
            <person name="Martin F.M."/>
            <person name="Grigoriev I.V."/>
            <person name="Hibbett D.S."/>
        </authorList>
    </citation>
    <scope>NUCLEOTIDE SEQUENCE [LARGE SCALE GENOMIC DNA]</scope>
    <source>
        <strain evidence="10 11">TUFC12733</strain>
    </source>
</reference>
<dbReference type="GO" id="GO:0061630">
    <property type="term" value="F:ubiquitin protein ligase activity"/>
    <property type="evidence" value="ECO:0007669"/>
    <property type="project" value="UniProtKB-EC"/>
</dbReference>
<keyword evidence="6" id="KW-0808">Transferase</keyword>
<dbReference type="AlphaFoldDB" id="A0A167PLR1"/>
<feature type="domain" description="BRE1-like coiled-coil containing" evidence="9">
    <location>
        <begin position="71"/>
        <end position="211"/>
    </location>
</feature>
<dbReference type="PANTHER" id="PTHR23163">
    <property type="entry name" value="RING FINGER PROTEIN-RELATED"/>
    <property type="match status" value="1"/>
</dbReference>
<feature type="compositionally biased region" description="Polar residues" evidence="8">
    <location>
        <begin position="214"/>
        <end position="224"/>
    </location>
</feature>
<comment type="catalytic activity">
    <reaction evidence="6">
        <text>S-ubiquitinyl-[E2 ubiquitin-conjugating enzyme]-L-cysteine + [acceptor protein]-L-lysine = [E2 ubiquitin-conjugating enzyme]-L-cysteine + N(6)-ubiquitinyl-[acceptor protein]-L-lysine.</text>
        <dbReference type="EC" id="2.3.2.27"/>
    </reaction>
</comment>
<comment type="pathway">
    <text evidence="6">Protein modification; protein ubiquitination.</text>
</comment>
<gene>
    <name evidence="10" type="ORF">CALVIDRAFT_427721</name>
</gene>
<dbReference type="OrthoDB" id="10266039at2759"/>
<dbReference type="EMBL" id="KV417274">
    <property type="protein sequence ID" value="KZO98929.1"/>
    <property type="molecule type" value="Genomic_DNA"/>
</dbReference>
<dbReference type="GO" id="GO:0033503">
    <property type="term" value="C:HULC complex"/>
    <property type="evidence" value="ECO:0007669"/>
    <property type="project" value="TreeGrafter"/>
</dbReference>
<feature type="coiled-coil region" evidence="7">
    <location>
        <begin position="576"/>
        <end position="645"/>
    </location>
</feature>
<comment type="similarity">
    <text evidence="6">Belongs to the BRE1 family.</text>
</comment>
<dbReference type="EC" id="2.3.2.27" evidence="6"/>
<organism evidence="10 11">
    <name type="scientific">Calocera viscosa (strain TUFC12733)</name>
    <dbReference type="NCBI Taxonomy" id="1330018"/>
    <lineage>
        <taxon>Eukaryota</taxon>
        <taxon>Fungi</taxon>
        <taxon>Dikarya</taxon>
        <taxon>Basidiomycota</taxon>
        <taxon>Agaricomycotina</taxon>
        <taxon>Dacrymycetes</taxon>
        <taxon>Dacrymycetales</taxon>
        <taxon>Dacrymycetaceae</taxon>
        <taxon>Calocera</taxon>
    </lineage>
</organism>
<evidence type="ECO:0000256" key="4">
    <source>
        <dbReference type="ARBA" id="ARBA00022833"/>
    </source>
</evidence>
<evidence type="ECO:0000313" key="10">
    <source>
        <dbReference type="EMBL" id="KZO98929.1"/>
    </source>
</evidence>
<dbReference type="GO" id="GO:0006325">
    <property type="term" value="P:chromatin organization"/>
    <property type="evidence" value="ECO:0007669"/>
    <property type="project" value="UniProtKB-KW"/>
</dbReference>
<dbReference type="STRING" id="1330018.A0A167PLR1"/>
<protein>
    <recommendedName>
        <fullName evidence="6">E3 ubiquitin protein ligase</fullName>
        <ecNumber evidence="6">2.3.2.27</ecNumber>
    </recommendedName>
</protein>
<evidence type="ECO:0000256" key="3">
    <source>
        <dbReference type="ARBA" id="ARBA00022771"/>
    </source>
</evidence>
<feature type="region of interest" description="Disordered" evidence="8">
    <location>
        <begin position="1"/>
        <end position="38"/>
    </location>
</feature>
<dbReference type="InterPro" id="IPR058643">
    <property type="entry name" value="BRE1-like_CC"/>
</dbReference>
<feature type="coiled-coil region" evidence="7">
    <location>
        <begin position="364"/>
        <end position="395"/>
    </location>
</feature>
<sequence length="773" mass="88481">METIKRPLEEDAMSPSPFPKRRVVSSGDGSPVAVPTDNGDIDVELFQKEALWRQMRQYCRDKERAERKVTELQRKQEVTEAAMAAMEATWIELLNLIQERVGSASNKYTPENLLRLDRYSTMETLATQFKSQLAERARFTVALVDQLVKPQVKVETESDRSWQQDARRAREEAEVRGAELQLLRNRLQQAEVDLEKYKEDLSQAEKRVDRSHSKTVQAMESQGTKVKDEPVKESTPVATTPQQPEPPKEEAEDVTMESAAPLTNGHVHEHVQEVDKEHWDLRAQEREAELQKAWEERVRLRDEIQRLNDQLTVPSRETIVASVEYRGLLAEAEEWRRQCEEAQSFTRPLVDRLEKLVTERAEFKQKTEEEYKRRTDELELTIEKRQHDLARLREKWDALFAEKDMLKARDGEKLRSSVELKTLVSSCEQRIGVLQSEVKRLRTRLAAQAGDEDLFAFLLGSGPDAFSQQETTKQLLEARKRIEIVDAQLSANQKSIEVALEKARKYDALFGADASTAPDVKSVAEALAAKEEELRKARLRTQDDEATADALYSEIDRISSAWDTLEKQNKSKAFDLVDLEERVRKLAGEKAQEQSKYFAEKKVQKEASIQYEAALRSNKSQNINIDKLQQSEQSLRQQLSHKEAAAITLNAALRDWQNRFHAQQVELTKTGATVAERERQLAKLQHSMRDANTAFEHYRDQARKAAEDLKVAKEEAERIGLRAKATPVVTSSAGPEAQAMAAENKQLKDVLKCSTCHNDFRSQVLLKSKVSRL</sequence>
<dbReference type="GO" id="GO:0005634">
    <property type="term" value="C:nucleus"/>
    <property type="evidence" value="ECO:0007669"/>
    <property type="project" value="UniProtKB-SubCell"/>
</dbReference>
<dbReference type="Pfam" id="PF26095">
    <property type="entry name" value="CC_Bre1"/>
    <property type="match status" value="1"/>
</dbReference>
<dbReference type="Pfam" id="PF08647">
    <property type="entry name" value="BRE1"/>
    <property type="match status" value="1"/>
</dbReference>
<evidence type="ECO:0000259" key="9">
    <source>
        <dbReference type="Pfam" id="PF26095"/>
    </source>
</evidence>
<dbReference type="UniPathway" id="UPA00143"/>
<keyword evidence="6 7" id="KW-0175">Coiled coil</keyword>
<evidence type="ECO:0000256" key="5">
    <source>
        <dbReference type="ARBA" id="ARBA00023242"/>
    </source>
</evidence>
<dbReference type="Proteomes" id="UP000076738">
    <property type="component" value="Unassembled WGS sequence"/>
</dbReference>
<feature type="compositionally biased region" description="Basic and acidic residues" evidence="8">
    <location>
        <begin position="201"/>
        <end position="212"/>
    </location>
</feature>
<dbReference type="PANTHER" id="PTHR23163:SF0">
    <property type="entry name" value="E3 UBIQUITIN-PROTEIN LIGASE BRE1"/>
    <property type="match status" value="1"/>
</dbReference>
<feature type="coiled-coil region" evidence="7">
    <location>
        <begin position="55"/>
        <end position="89"/>
    </location>
</feature>
<keyword evidence="4 6" id="KW-0862">Zinc</keyword>
<dbReference type="GO" id="GO:0008270">
    <property type="term" value="F:zinc ion binding"/>
    <property type="evidence" value="ECO:0007669"/>
    <property type="project" value="UniProtKB-KW"/>
</dbReference>
<feature type="region of interest" description="Disordered" evidence="8">
    <location>
        <begin position="201"/>
        <end position="256"/>
    </location>
</feature>
<dbReference type="InterPro" id="IPR013956">
    <property type="entry name" value="E3_ubiquit_lig_Bre1"/>
</dbReference>
<comment type="subcellular location">
    <subcellularLocation>
        <location evidence="1 6">Nucleus</location>
    </subcellularLocation>
</comment>
<evidence type="ECO:0000256" key="6">
    <source>
        <dbReference type="RuleBase" id="RU365038"/>
    </source>
</evidence>
<keyword evidence="2 6" id="KW-0479">Metal-binding</keyword>
<accession>A0A167PLR1</accession>
<name>A0A167PLR1_CALVF</name>